<feature type="chain" id="PRO_5047226526" description="DUF5667 domain-containing protein" evidence="2">
    <location>
        <begin position="22"/>
        <end position="428"/>
    </location>
</feature>
<evidence type="ECO:0008006" key="5">
    <source>
        <dbReference type="Google" id="ProtNLM"/>
    </source>
</evidence>
<organism evidence="3 4">
    <name type="scientific">Tropicimonas aquimaris</name>
    <dbReference type="NCBI Taxonomy" id="914152"/>
    <lineage>
        <taxon>Bacteria</taxon>
        <taxon>Pseudomonadati</taxon>
        <taxon>Pseudomonadota</taxon>
        <taxon>Alphaproteobacteria</taxon>
        <taxon>Rhodobacterales</taxon>
        <taxon>Roseobacteraceae</taxon>
        <taxon>Tropicimonas</taxon>
    </lineage>
</organism>
<comment type="caution">
    <text evidence="3">The sequence shown here is derived from an EMBL/GenBank/DDBJ whole genome shotgun (WGS) entry which is preliminary data.</text>
</comment>
<feature type="signal peptide" evidence="2">
    <location>
        <begin position="1"/>
        <end position="21"/>
    </location>
</feature>
<feature type="compositionally biased region" description="Low complexity" evidence="1">
    <location>
        <begin position="107"/>
        <end position="117"/>
    </location>
</feature>
<protein>
    <recommendedName>
        <fullName evidence="5">DUF5667 domain-containing protein</fullName>
    </recommendedName>
</protein>
<feature type="compositionally biased region" description="Acidic residues" evidence="1">
    <location>
        <begin position="375"/>
        <end position="418"/>
    </location>
</feature>
<evidence type="ECO:0000256" key="1">
    <source>
        <dbReference type="SAM" id="MobiDB-lite"/>
    </source>
</evidence>
<name>A0ABW3IKN4_9RHOB</name>
<keyword evidence="4" id="KW-1185">Reference proteome</keyword>
<feature type="compositionally biased region" description="Basic and acidic residues" evidence="1">
    <location>
        <begin position="38"/>
        <end position="74"/>
    </location>
</feature>
<sequence length="428" mass="45283">MKLLKLTLVAGLVLTLPVALGGQAYVDFGDHGAAYAKNGDKGDKGDKGDRGEKGNNGRGSDKSKSGKDKSDKTSRGSKGASGKSDRSGASKSQKGNNPFAKLKETFSKGSSGTSKSKAPVKTAKSPSLKTSGKPSPTLVTHSPKPEKRPRFSPEKAVAGGALTSQLKSLNSLNRNINGLMNSSDPKMAPFRDFVMASAASEAAKEALEKAQRSLVETRTAYDRIAADLALPEDPDAALTDLDQRLRDHAALEPEEPVKTPENADTYDDLLQEWETAHKAWEEDGAALTEARDTAEALSRETDAVAGAEKVAEEAAEAVSKEVMRQAMVDSLNATGNGPVTEEDVTPEMEDWVAAQLGVGKADGLIDDYIARQPDEMSETDTPETTETEDSVETEAPEAEPEEKAEDESTTASDEDGETPEILAASATQ</sequence>
<reference evidence="4" key="1">
    <citation type="journal article" date="2019" name="Int. J. Syst. Evol. Microbiol.">
        <title>The Global Catalogue of Microorganisms (GCM) 10K type strain sequencing project: providing services to taxonomists for standard genome sequencing and annotation.</title>
        <authorList>
            <consortium name="The Broad Institute Genomics Platform"/>
            <consortium name="The Broad Institute Genome Sequencing Center for Infectious Disease"/>
            <person name="Wu L."/>
            <person name="Ma J."/>
        </authorList>
    </citation>
    <scope>NUCLEOTIDE SEQUENCE [LARGE SCALE GENOMIC DNA]</scope>
    <source>
        <strain evidence="4">CCUG 60524</strain>
    </source>
</reference>
<keyword evidence="2" id="KW-0732">Signal</keyword>
<feature type="compositionally biased region" description="Basic and acidic residues" evidence="1">
    <location>
        <begin position="143"/>
        <end position="153"/>
    </location>
</feature>
<dbReference type="Proteomes" id="UP001597108">
    <property type="component" value="Unassembled WGS sequence"/>
</dbReference>
<dbReference type="RefSeq" id="WP_386072503.1">
    <property type="nucleotide sequence ID" value="NZ_JBHTJT010000006.1"/>
</dbReference>
<accession>A0ABW3IKN4</accession>
<feature type="region of interest" description="Disordered" evidence="1">
    <location>
        <begin position="281"/>
        <end position="308"/>
    </location>
</feature>
<feature type="compositionally biased region" description="Basic and acidic residues" evidence="1">
    <location>
        <begin position="289"/>
        <end position="302"/>
    </location>
</feature>
<feature type="region of interest" description="Disordered" evidence="1">
    <location>
        <begin position="35"/>
        <end position="162"/>
    </location>
</feature>
<gene>
    <name evidence="3" type="ORF">ACFQ2S_02675</name>
</gene>
<evidence type="ECO:0000313" key="3">
    <source>
        <dbReference type="EMBL" id="MFD0978546.1"/>
    </source>
</evidence>
<evidence type="ECO:0000256" key="2">
    <source>
        <dbReference type="SAM" id="SignalP"/>
    </source>
</evidence>
<feature type="compositionally biased region" description="Polar residues" evidence="1">
    <location>
        <begin position="124"/>
        <end position="140"/>
    </location>
</feature>
<proteinExistence type="predicted"/>
<evidence type="ECO:0000313" key="4">
    <source>
        <dbReference type="Proteomes" id="UP001597108"/>
    </source>
</evidence>
<dbReference type="EMBL" id="JBHTJT010000006">
    <property type="protein sequence ID" value="MFD0978546.1"/>
    <property type="molecule type" value="Genomic_DNA"/>
</dbReference>
<feature type="region of interest" description="Disordered" evidence="1">
    <location>
        <begin position="367"/>
        <end position="428"/>
    </location>
</feature>